<dbReference type="InterPro" id="IPR050327">
    <property type="entry name" value="Proton-linked_MCT"/>
</dbReference>
<feature type="transmembrane region" description="Helical" evidence="7">
    <location>
        <begin position="374"/>
        <end position="396"/>
    </location>
</feature>
<dbReference type="InterPro" id="IPR036259">
    <property type="entry name" value="MFS_trans_sf"/>
</dbReference>
<evidence type="ECO:0000256" key="4">
    <source>
        <dbReference type="ARBA" id="ARBA00022525"/>
    </source>
</evidence>
<proteinExistence type="inferred from homology"/>
<keyword evidence="5" id="KW-0027">Amidation</keyword>
<dbReference type="GO" id="GO:0016020">
    <property type="term" value="C:membrane"/>
    <property type="evidence" value="ECO:0007669"/>
    <property type="project" value="UniProtKB-SubCell"/>
</dbReference>
<evidence type="ECO:0000256" key="7">
    <source>
        <dbReference type="SAM" id="Phobius"/>
    </source>
</evidence>
<feature type="domain" description="Major facilitator superfamily (MFS) profile" evidence="8">
    <location>
        <begin position="17"/>
        <end position="439"/>
    </location>
</feature>
<keyword evidence="7" id="KW-0812">Transmembrane</keyword>
<feature type="transmembrane region" description="Helical" evidence="7">
    <location>
        <begin position="314"/>
        <end position="331"/>
    </location>
</feature>
<dbReference type="PANTHER" id="PTHR11360">
    <property type="entry name" value="MONOCARBOXYLATE TRANSPORTER"/>
    <property type="match status" value="1"/>
</dbReference>
<feature type="transmembrane region" description="Helical" evidence="7">
    <location>
        <begin position="402"/>
        <end position="435"/>
    </location>
</feature>
<name>A0A8J6HCW9_TENMO</name>
<feature type="transmembrane region" description="Helical" evidence="7">
    <location>
        <begin position="172"/>
        <end position="190"/>
    </location>
</feature>
<dbReference type="GO" id="GO:0005184">
    <property type="term" value="F:neuropeptide hormone activity"/>
    <property type="evidence" value="ECO:0007669"/>
    <property type="project" value="InterPro"/>
</dbReference>
<dbReference type="FunFam" id="1.20.1250.20:FF:000404">
    <property type="entry name" value="Monocarboxylate transporter 6-like Protein"/>
    <property type="match status" value="1"/>
</dbReference>
<dbReference type="Proteomes" id="UP000719412">
    <property type="component" value="Unassembled WGS sequence"/>
</dbReference>
<feature type="transmembrane region" description="Helical" evidence="7">
    <location>
        <begin position="12"/>
        <end position="39"/>
    </location>
</feature>
<organism evidence="9 10">
    <name type="scientific">Tenebrio molitor</name>
    <name type="common">Yellow mealworm beetle</name>
    <dbReference type="NCBI Taxonomy" id="7067"/>
    <lineage>
        <taxon>Eukaryota</taxon>
        <taxon>Metazoa</taxon>
        <taxon>Ecdysozoa</taxon>
        <taxon>Arthropoda</taxon>
        <taxon>Hexapoda</taxon>
        <taxon>Insecta</taxon>
        <taxon>Pterygota</taxon>
        <taxon>Neoptera</taxon>
        <taxon>Endopterygota</taxon>
        <taxon>Coleoptera</taxon>
        <taxon>Polyphaga</taxon>
        <taxon>Cucujiformia</taxon>
        <taxon>Tenebrionidae</taxon>
        <taxon>Tenebrio</taxon>
    </lineage>
</organism>
<dbReference type="CDD" id="cd17352">
    <property type="entry name" value="MFS_MCT_SLC16"/>
    <property type="match status" value="1"/>
</dbReference>
<dbReference type="InterPro" id="IPR011701">
    <property type="entry name" value="MFS"/>
</dbReference>
<dbReference type="Gene3D" id="1.20.1250.20">
    <property type="entry name" value="MFS general substrate transporter like domains"/>
    <property type="match status" value="1"/>
</dbReference>
<dbReference type="GO" id="GO:0005576">
    <property type="term" value="C:extracellular region"/>
    <property type="evidence" value="ECO:0007669"/>
    <property type="project" value="UniProtKB-SubCell"/>
</dbReference>
<keyword evidence="7" id="KW-1133">Transmembrane helix</keyword>
<dbReference type="GO" id="GO:0008028">
    <property type="term" value="F:monocarboxylic acid transmembrane transporter activity"/>
    <property type="evidence" value="ECO:0007669"/>
    <property type="project" value="TreeGrafter"/>
</dbReference>
<dbReference type="InterPro" id="IPR001484">
    <property type="entry name" value="Pyrokinin_CS"/>
</dbReference>
<gene>
    <name evidence="9" type="ORF">GEV33_011033</name>
</gene>
<feature type="transmembrane region" description="Helical" evidence="7">
    <location>
        <begin position="100"/>
        <end position="119"/>
    </location>
</feature>
<evidence type="ECO:0000313" key="9">
    <source>
        <dbReference type="EMBL" id="KAH0811757.1"/>
    </source>
</evidence>
<reference evidence="9" key="1">
    <citation type="journal article" date="2020" name="J Insects Food Feed">
        <title>The yellow mealworm (Tenebrio molitor) genome: a resource for the emerging insects as food and feed industry.</title>
        <authorList>
            <person name="Eriksson T."/>
            <person name="Andere A."/>
            <person name="Kelstrup H."/>
            <person name="Emery V."/>
            <person name="Picard C."/>
        </authorList>
    </citation>
    <scope>NUCLEOTIDE SEQUENCE</scope>
    <source>
        <strain evidence="9">Stoneville</strain>
        <tissue evidence="9">Whole head</tissue>
    </source>
</reference>
<evidence type="ECO:0000259" key="8">
    <source>
        <dbReference type="PROSITE" id="PS50850"/>
    </source>
</evidence>
<dbReference type="EMBL" id="JABDTM020026575">
    <property type="protein sequence ID" value="KAH0811757.1"/>
    <property type="molecule type" value="Genomic_DNA"/>
</dbReference>
<keyword evidence="4" id="KW-0964">Secreted</keyword>
<dbReference type="AlphaFoldDB" id="A0A8J6HCW9"/>
<comment type="subcellular location">
    <subcellularLocation>
        <location evidence="1">Membrane</location>
        <topology evidence="1">Multi-pass membrane protein</topology>
    </subcellularLocation>
    <subcellularLocation>
        <location evidence="2">Secreted</location>
    </subcellularLocation>
</comment>
<evidence type="ECO:0000256" key="2">
    <source>
        <dbReference type="ARBA" id="ARBA00004613"/>
    </source>
</evidence>
<dbReference type="PROSITE" id="PS00539">
    <property type="entry name" value="PYROKININ"/>
    <property type="match status" value="1"/>
</dbReference>
<dbReference type="PANTHER" id="PTHR11360:SF237">
    <property type="entry name" value="MONOCARBOXYLATE TRANSPORTER 12-B-LIKE PROTEIN"/>
    <property type="match status" value="1"/>
</dbReference>
<evidence type="ECO:0000256" key="5">
    <source>
        <dbReference type="ARBA" id="ARBA00022815"/>
    </source>
</evidence>
<dbReference type="SUPFAM" id="SSF103473">
    <property type="entry name" value="MFS general substrate transporter"/>
    <property type="match status" value="1"/>
</dbReference>
<evidence type="ECO:0000313" key="10">
    <source>
        <dbReference type="Proteomes" id="UP000719412"/>
    </source>
</evidence>
<dbReference type="GO" id="GO:0007218">
    <property type="term" value="P:neuropeptide signaling pathway"/>
    <property type="evidence" value="ECO:0007669"/>
    <property type="project" value="UniProtKB-KW"/>
</dbReference>
<feature type="transmembrane region" description="Helical" evidence="7">
    <location>
        <begin position="140"/>
        <end position="160"/>
    </location>
</feature>
<protein>
    <recommendedName>
        <fullName evidence="8">Major facilitator superfamily (MFS) profile domain-containing protein</fullName>
    </recommendedName>
</protein>
<evidence type="ECO:0000256" key="6">
    <source>
        <dbReference type="ARBA" id="ARBA00023320"/>
    </source>
</evidence>
<dbReference type="PROSITE" id="PS50850">
    <property type="entry name" value="MFS"/>
    <property type="match status" value="1"/>
</dbReference>
<reference evidence="9" key="2">
    <citation type="submission" date="2021-08" db="EMBL/GenBank/DDBJ databases">
        <authorList>
            <person name="Eriksson T."/>
        </authorList>
    </citation>
    <scope>NUCLEOTIDE SEQUENCE</scope>
    <source>
        <strain evidence="9">Stoneville</strain>
        <tissue evidence="9">Whole head</tissue>
    </source>
</reference>
<sequence length="570" mass="62708">MKPSTKLPPDGGYGWVIVFASALSSFIVLSLLQCFGLIFSDTFAQWGLSATQGSLIMATNASFGKLAGPITGVLLKTYGCRKTAILAGSLFTTGMVLTSFSHTFVSFLVAYGLIASLGMQMTESTQRLALNLYFQKKRSVAMGFAVTAAGFGPIVVPQLIRFLMREYTAQEVCLIYGGICTNVFVAAALLQPVKWHMKVQAKDREEGNELLSTTHQIATLNDENESLYRKVVNNFVKIFDLDLLKDPIFVNILVGLALATFSELNFTLLVPFILHDFGLDTGQIANFQSTLGVADMIFRFCGPYIGNYFTKPSRLMYAYALTILIGIRFVFLASQNYYALMVIAFALGIAKGVRKVYMWLVIPDYVPVEKLPSAGGIETLANGICILVGGTILGVLRDATGSYVVCVIVMNCVTVVTIVMCVHLCFVLFCVAVCLAESKEPKRSKLSSVYALTPSLRVGRRSDDSWDPNTDVKRRIGKMVSFPRIGRGDSNWVADENNYGAKRPGANSGMWFGPRLGRLQKRNVDEFTPWTYIILNGEGPVSRQVHYTPRLGRESDEVYDELDADVDVLA</sequence>
<dbReference type="Pfam" id="PF07690">
    <property type="entry name" value="MFS_1"/>
    <property type="match status" value="1"/>
</dbReference>
<dbReference type="InterPro" id="IPR020846">
    <property type="entry name" value="MFS_dom"/>
</dbReference>
<comment type="caution">
    <text evidence="9">The sequence shown here is derived from an EMBL/GenBank/DDBJ whole genome shotgun (WGS) entry which is preliminary data.</text>
</comment>
<keyword evidence="7" id="KW-0472">Membrane</keyword>
<comment type="similarity">
    <text evidence="3">Belongs to the pyrokinin family.</text>
</comment>
<evidence type="ECO:0000256" key="1">
    <source>
        <dbReference type="ARBA" id="ARBA00004141"/>
    </source>
</evidence>
<keyword evidence="10" id="KW-1185">Reference proteome</keyword>
<feature type="transmembrane region" description="Helical" evidence="7">
    <location>
        <begin position="337"/>
        <end position="353"/>
    </location>
</feature>
<feature type="transmembrane region" description="Helical" evidence="7">
    <location>
        <begin position="248"/>
        <end position="273"/>
    </location>
</feature>
<evidence type="ECO:0000256" key="3">
    <source>
        <dbReference type="ARBA" id="ARBA00007714"/>
    </source>
</evidence>
<accession>A0A8J6HCW9</accession>
<keyword evidence="6" id="KW-0527">Neuropeptide</keyword>